<dbReference type="InterPro" id="IPR053164">
    <property type="entry name" value="IS1016-like_transposase"/>
</dbReference>
<keyword evidence="3" id="KW-1185">Reference proteome</keyword>
<dbReference type="EMBL" id="VSRR010091821">
    <property type="protein sequence ID" value="MPC92585.1"/>
    <property type="molecule type" value="Genomic_DNA"/>
</dbReference>
<sequence length="188" mass="21764">MVGTVDRPGQIDETYFGGRRKYDRGRFLQGDNAAEEEDSDPVQNNRNHGRRIDGRWVFGLKNGMDVIRLSVVEKRDGATLEPIIKRKVAPGSVIHSDEWPAYRPFNAAGFVHSTVNHQQNYEDPNTGVHTQNIERVWLDTNTKIMNTTRGTPRHLLQAHLNEYSWRIFRLDADDLFMVFLIDLRSVFR</sequence>
<dbReference type="InterPro" id="IPR024445">
    <property type="entry name" value="Tnp_ISXO2-like"/>
</dbReference>
<dbReference type="PANTHER" id="PTHR47163">
    <property type="entry name" value="DDE_TNP_IS1595 DOMAIN-CONTAINING PROTEIN"/>
    <property type="match status" value="1"/>
</dbReference>
<proteinExistence type="predicted"/>
<gene>
    <name evidence="2" type="ORF">E2C01_087682</name>
</gene>
<reference evidence="2 3" key="1">
    <citation type="submission" date="2019-05" db="EMBL/GenBank/DDBJ databases">
        <title>Another draft genome of Portunus trituberculatus and its Hox gene families provides insights of decapod evolution.</title>
        <authorList>
            <person name="Jeong J.-H."/>
            <person name="Song I."/>
            <person name="Kim S."/>
            <person name="Choi T."/>
            <person name="Kim D."/>
            <person name="Ryu S."/>
            <person name="Kim W."/>
        </authorList>
    </citation>
    <scope>NUCLEOTIDE SEQUENCE [LARGE SCALE GENOMIC DNA]</scope>
    <source>
        <tissue evidence="2">Muscle</tissue>
    </source>
</reference>
<dbReference type="NCBIfam" id="NF033547">
    <property type="entry name" value="transpos_IS1595"/>
    <property type="match status" value="1"/>
</dbReference>
<accession>A0A5B7JD55</accession>
<comment type="caution">
    <text evidence="2">The sequence shown here is derived from an EMBL/GenBank/DDBJ whole genome shotgun (WGS) entry which is preliminary data.</text>
</comment>
<evidence type="ECO:0000259" key="1">
    <source>
        <dbReference type="SMART" id="SM01126"/>
    </source>
</evidence>
<dbReference type="AlphaFoldDB" id="A0A5B7JD55"/>
<name>A0A5B7JD55_PORTR</name>
<dbReference type="Proteomes" id="UP000324222">
    <property type="component" value="Unassembled WGS sequence"/>
</dbReference>
<evidence type="ECO:0000313" key="2">
    <source>
        <dbReference type="EMBL" id="MPC92585.1"/>
    </source>
</evidence>
<protein>
    <submittedName>
        <fullName evidence="2">Putative transposase-like protein</fullName>
    </submittedName>
</protein>
<dbReference type="PANTHER" id="PTHR47163:SF2">
    <property type="entry name" value="SI:DKEY-17M8.2"/>
    <property type="match status" value="1"/>
</dbReference>
<feature type="domain" description="ISXO2-like transposase" evidence="1">
    <location>
        <begin position="4"/>
        <end position="171"/>
    </location>
</feature>
<dbReference type="Pfam" id="PF12762">
    <property type="entry name" value="DDE_Tnp_IS1595"/>
    <property type="match status" value="1"/>
</dbReference>
<evidence type="ECO:0000313" key="3">
    <source>
        <dbReference type="Proteomes" id="UP000324222"/>
    </source>
</evidence>
<organism evidence="2 3">
    <name type="scientific">Portunus trituberculatus</name>
    <name type="common">Swimming crab</name>
    <name type="synonym">Neptunus trituberculatus</name>
    <dbReference type="NCBI Taxonomy" id="210409"/>
    <lineage>
        <taxon>Eukaryota</taxon>
        <taxon>Metazoa</taxon>
        <taxon>Ecdysozoa</taxon>
        <taxon>Arthropoda</taxon>
        <taxon>Crustacea</taxon>
        <taxon>Multicrustacea</taxon>
        <taxon>Malacostraca</taxon>
        <taxon>Eumalacostraca</taxon>
        <taxon>Eucarida</taxon>
        <taxon>Decapoda</taxon>
        <taxon>Pleocyemata</taxon>
        <taxon>Brachyura</taxon>
        <taxon>Eubrachyura</taxon>
        <taxon>Portunoidea</taxon>
        <taxon>Portunidae</taxon>
        <taxon>Portuninae</taxon>
        <taxon>Portunus</taxon>
    </lineage>
</organism>
<dbReference type="SMART" id="SM01126">
    <property type="entry name" value="DDE_Tnp_IS1595"/>
    <property type="match status" value="1"/>
</dbReference>
<dbReference type="OrthoDB" id="6379547at2759"/>